<dbReference type="SUPFAM" id="SSF52172">
    <property type="entry name" value="CheY-like"/>
    <property type="match status" value="1"/>
</dbReference>
<keyword evidence="1 2" id="KW-0597">Phosphoprotein</keyword>
<dbReference type="InterPro" id="IPR050595">
    <property type="entry name" value="Bact_response_regulator"/>
</dbReference>
<name>A0ABT1LCC3_9HYPH</name>
<dbReference type="PROSITE" id="PS50110">
    <property type="entry name" value="RESPONSE_REGULATORY"/>
    <property type="match status" value="1"/>
</dbReference>
<evidence type="ECO:0000313" key="4">
    <source>
        <dbReference type="EMBL" id="MCP8938713.1"/>
    </source>
</evidence>
<keyword evidence="5" id="KW-1185">Reference proteome</keyword>
<proteinExistence type="predicted"/>
<feature type="modified residue" description="4-aspartylphosphate" evidence="2">
    <location>
        <position position="54"/>
    </location>
</feature>
<dbReference type="InterPro" id="IPR001789">
    <property type="entry name" value="Sig_transdc_resp-reg_receiver"/>
</dbReference>
<sequence>MASILIAEDEEVLRGFVSRGLQLDGHRVDAARDGAEALDMLTEPGASYDLLLTDIRMPMMDGIELALAASRERPDMPILLMTGYADQRERARNLEALIRDVLAKPFTLSELRDAVRATLAPAVMG</sequence>
<evidence type="ECO:0000259" key="3">
    <source>
        <dbReference type="PROSITE" id="PS50110"/>
    </source>
</evidence>
<evidence type="ECO:0000256" key="2">
    <source>
        <dbReference type="PROSITE-ProRule" id="PRU00169"/>
    </source>
</evidence>
<reference evidence="4 5" key="1">
    <citation type="submission" date="2022-07" db="EMBL/GenBank/DDBJ databases">
        <authorList>
            <person name="Li W.-J."/>
            <person name="Deng Q.-Q."/>
        </authorList>
    </citation>
    <scope>NUCLEOTIDE SEQUENCE [LARGE SCALE GENOMIC DNA]</scope>
    <source>
        <strain evidence="4 5">SYSU M60028</strain>
    </source>
</reference>
<evidence type="ECO:0000256" key="1">
    <source>
        <dbReference type="ARBA" id="ARBA00022553"/>
    </source>
</evidence>
<evidence type="ECO:0000313" key="5">
    <source>
        <dbReference type="Proteomes" id="UP001205890"/>
    </source>
</evidence>
<dbReference type="RefSeq" id="WP_254740903.1">
    <property type="nucleotide sequence ID" value="NZ_JANCLU010000007.1"/>
</dbReference>
<gene>
    <name evidence="4" type="ORF">NK718_09320</name>
</gene>
<dbReference type="CDD" id="cd17546">
    <property type="entry name" value="REC_hyHK_CKI1_RcsC-like"/>
    <property type="match status" value="1"/>
</dbReference>
<dbReference type="PANTHER" id="PTHR44591">
    <property type="entry name" value="STRESS RESPONSE REGULATOR PROTEIN 1"/>
    <property type="match status" value="1"/>
</dbReference>
<dbReference type="Gene3D" id="3.40.50.2300">
    <property type="match status" value="1"/>
</dbReference>
<dbReference type="Proteomes" id="UP001205890">
    <property type="component" value="Unassembled WGS sequence"/>
</dbReference>
<comment type="caution">
    <text evidence="4">The sequence shown here is derived from an EMBL/GenBank/DDBJ whole genome shotgun (WGS) entry which is preliminary data.</text>
</comment>
<dbReference type="Pfam" id="PF00072">
    <property type="entry name" value="Response_reg"/>
    <property type="match status" value="1"/>
</dbReference>
<dbReference type="EMBL" id="JANCLU010000007">
    <property type="protein sequence ID" value="MCP8938713.1"/>
    <property type="molecule type" value="Genomic_DNA"/>
</dbReference>
<protein>
    <submittedName>
        <fullName evidence="4">Response regulator</fullName>
    </submittedName>
</protein>
<feature type="domain" description="Response regulatory" evidence="3">
    <location>
        <begin position="3"/>
        <end position="119"/>
    </location>
</feature>
<dbReference type="InterPro" id="IPR011006">
    <property type="entry name" value="CheY-like_superfamily"/>
</dbReference>
<dbReference type="PANTHER" id="PTHR44591:SF21">
    <property type="entry name" value="TWO-COMPONENT RESPONSE REGULATOR"/>
    <property type="match status" value="1"/>
</dbReference>
<dbReference type="SMART" id="SM00448">
    <property type="entry name" value="REC"/>
    <property type="match status" value="1"/>
</dbReference>
<organism evidence="4 5">
    <name type="scientific">Alsobacter ponti</name>
    <dbReference type="NCBI Taxonomy" id="2962936"/>
    <lineage>
        <taxon>Bacteria</taxon>
        <taxon>Pseudomonadati</taxon>
        <taxon>Pseudomonadota</taxon>
        <taxon>Alphaproteobacteria</taxon>
        <taxon>Hyphomicrobiales</taxon>
        <taxon>Alsobacteraceae</taxon>
        <taxon>Alsobacter</taxon>
    </lineage>
</organism>
<accession>A0ABT1LCC3</accession>